<reference evidence="3 4" key="1">
    <citation type="journal article" date="2011" name="PLoS Pathog.">
        <title>Endophytic Life Strategies Decoded by Genome and Transcriptome Analyses of the Mutualistic Root Symbiont Piriformospora indica.</title>
        <authorList>
            <person name="Zuccaro A."/>
            <person name="Lahrmann U."/>
            <person name="Guldener U."/>
            <person name="Langen G."/>
            <person name="Pfiffi S."/>
            <person name="Biedenkopf D."/>
            <person name="Wong P."/>
            <person name="Samans B."/>
            <person name="Grimm C."/>
            <person name="Basiewicz M."/>
            <person name="Murat C."/>
            <person name="Martin F."/>
            <person name="Kogel K.H."/>
        </authorList>
    </citation>
    <scope>NUCLEOTIDE SEQUENCE [LARGE SCALE GENOMIC DNA]</scope>
    <source>
        <strain evidence="3 4">DSM 11827</strain>
    </source>
</reference>
<sequence>MVLLSCHATGVGMGTQTSTHPQGLASTVEQSDPTTSPSTFIPQDLTNRPLGIARRELIGQEMATNDMQRARLLSAIFGSVAVFALLLLVLLVLNRDRIRRLQMPVTNEALQVSMERSVSVTRDSVLPGRKPNMFQIPVRITGSARREMRNENARSIVLPIHDVPPALLRAPEGTRSLTTPRTPPGIYVPITPPRTTRSLSTRLVLSTDRAVPNDPRGKNVTETGVIVIHPPRPPRRPRAPSPPPTYAQSTNSSPTVEMSTVPYGLPRYH</sequence>
<dbReference type="HOGENOM" id="CLU_1034841_0_0_1"/>
<keyword evidence="2" id="KW-1133">Transmembrane helix</keyword>
<keyword evidence="4" id="KW-1185">Reference proteome</keyword>
<name>G4TFD4_SERID</name>
<dbReference type="AlphaFoldDB" id="G4TFD4"/>
<accession>G4TFD4</accession>
<evidence type="ECO:0000256" key="1">
    <source>
        <dbReference type="SAM" id="MobiDB-lite"/>
    </source>
</evidence>
<gene>
    <name evidence="3" type="ORF">PIIN_03974</name>
</gene>
<comment type="caution">
    <text evidence="3">The sequence shown here is derived from an EMBL/GenBank/DDBJ whole genome shotgun (WGS) entry which is preliminary data.</text>
</comment>
<feature type="compositionally biased region" description="Polar residues" evidence="1">
    <location>
        <begin position="246"/>
        <end position="258"/>
    </location>
</feature>
<evidence type="ECO:0000313" key="4">
    <source>
        <dbReference type="Proteomes" id="UP000007148"/>
    </source>
</evidence>
<keyword evidence="2" id="KW-0812">Transmembrane</keyword>
<evidence type="ECO:0000256" key="2">
    <source>
        <dbReference type="SAM" id="Phobius"/>
    </source>
</evidence>
<dbReference type="EMBL" id="CAFZ01000070">
    <property type="protein sequence ID" value="CCA70034.1"/>
    <property type="molecule type" value="Genomic_DNA"/>
</dbReference>
<protein>
    <submittedName>
        <fullName evidence="3">Uncharacterized protein</fullName>
    </submittedName>
</protein>
<evidence type="ECO:0000313" key="3">
    <source>
        <dbReference type="EMBL" id="CCA70034.1"/>
    </source>
</evidence>
<feature type="region of interest" description="Disordered" evidence="1">
    <location>
        <begin position="14"/>
        <end position="38"/>
    </location>
</feature>
<dbReference type="Proteomes" id="UP000007148">
    <property type="component" value="Unassembled WGS sequence"/>
</dbReference>
<proteinExistence type="predicted"/>
<feature type="region of interest" description="Disordered" evidence="1">
    <location>
        <begin position="173"/>
        <end position="194"/>
    </location>
</feature>
<keyword evidence="2" id="KW-0472">Membrane</keyword>
<organism evidence="3 4">
    <name type="scientific">Serendipita indica (strain DSM 11827)</name>
    <name type="common">Root endophyte fungus</name>
    <name type="synonym">Piriformospora indica</name>
    <dbReference type="NCBI Taxonomy" id="1109443"/>
    <lineage>
        <taxon>Eukaryota</taxon>
        <taxon>Fungi</taxon>
        <taxon>Dikarya</taxon>
        <taxon>Basidiomycota</taxon>
        <taxon>Agaricomycotina</taxon>
        <taxon>Agaricomycetes</taxon>
        <taxon>Sebacinales</taxon>
        <taxon>Serendipitaceae</taxon>
        <taxon>Serendipita</taxon>
    </lineage>
</organism>
<dbReference type="InParanoid" id="G4TFD4"/>
<feature type="region of interest" description="Disordered" evidence="1">
    <location>
        <begin position="209"/>
        <end position="269"/>
    </location>
</feature>
<feature type="transmembrane region" description="Helical" evidence="2">
    <location>
        <begin position="72"/>
        <end position="93"/>
    </location>
</feature>